<evidence type="ECO:0000256" key="6">
    <source>
        <dbReference type="ARBA" id="ARBA00023145"/>
    </source>
</evidence>
<dbReference type="Gene3D" id="3.90.70.10">
    <property type="entry name" value="Cysteine proteinases"/>
    <property type="match status" value="1"/>
</dbReference>
<keyword evidence="5" id="KW-0788">Thiol protease</keyword>
<dbReference type="EMBL" id="CAKKLH010000002">
    <property type="protein sequence ID" value="CAH0098432.1"/>
    <property type="molecule type" value="Genomic_DNA"/>
</dbReference>
<dbReference type="FunFam" id="3.90.70.10:FF:000031">
    <property type="entry name" value="Cathepsin B"/>
    <property type="match status" value="1"/>
</dbReference>
<gene>
    <name evidence="9" type="ORF">DGAL_LOCUS510</name>
</gene>
<dbReference type="InterPro" id="IPR038765">
    <property type="entry name" value="Papain-like_cys_pep_sf"/>
</dbReference>
<evidence type="ECO:0000256" key="4">
    <source>
        <dbReference type="ARBA" id="ARBA00022801"/>
    </source>
</evidence>
<comment type="caution">
    <text evidence="9">The sequence shown here is derived from an EMBL/GenBank/DDBJ whole genome shotgun (WGS) entry which is preliminary data.</text>
</comment>
<dbReference type="InterPro" id="IPR013128">
    <property type="entry name" value="Peptidase_C1A"/>
</dbReference>
<evidence type="ECO:0000313" key="9">
    <source>
        <dbReference type="EMBL" id="CAH0098432.1"/>
    </source>
</evidence>
<keyword evidence="7" id="KW-1015">Disulfide bond</keyword>
<dbReference type="SUPFAM" id="SSF54001">
    <property type="entry name" value="Cysteine proteinases"/>
    <property type="match status" value="1"/>
</dbReference>
<evidence type="ECO:0000256" key="2">
    <source>
        <dbReference type="ARBA" id="ARBA00022670"/>
    </source>
</evidence>
<evidence type="ECO:0000256" key="1">
    <source>
        <dbReference type="ARBA" id="ARBA00008455"/>
    </source>
</evidence>
<organism evidence="9 10">
    <name type="scientific">Daphnia galeata</name>
    <dbReference type="NCBI Taxonomy" id="27404"/>
    <lineage>
        <taxon>Eukaryota</taxon>
        <taxon>Metazoa</taxon>
        <taxon>Ecdysozoa</taxon>
        <taxon>Arthropoda</taxon>
        <taxon>Crustacea</taxon>
        <taxon>Branchiopoda</taxon>
        <taxon>Diplostraca</taxon>
        <taxon>Cladocera</taxon>
        <taxon>Anomopoda</taxon>
        <taxon>Daphniidae</taxon>
        <taxon>Daphnia</taxon>
    </lineage>
</organism>
<keyword evidence="10" id="KW-1185">Reference proteome</keyword>
<dbReference type="SMART" id="SM00645">
    <property type="entry name" value="Pept_C1"/>
    <property type="match status" value="1"/>
</dbReference>
<reference evidence="9" key="1">
    <citation type="submission" date="2021-11" db="EMBL/GenBank/DDBJ databases">
        <authorList>
            <person name="Schell T."/>
        </authorList>
    </citation>
    <scope>NUCLEOTIDE SEQUENCE</scope>
    <source>
        <strain evidence="9">M5</strain>
    </source>
</reference>
<dbReference type="OrthoDB" id="3789175at2759"/>
<dbReference type="GO" id="GO:0006508">
    <property type="term" value="P:proteolysis"/>
    <property type="evidence" value="ECO:0007669"/>
    <property type="project" value="UniProtKB-KW"/>
</dbReference>
<sequence>MRNLSFHNRFHYLESGAASFRPTNTRASLAVFCHQSYTGESITKTSKMDSRPCSFLVLCLLPFLVMSDQSVDAIINTTSSWSANGMLLYSPRSGKNIPSKKWTDTLLAPFRSLIGVRAYDPWRYFMSVKRRQANGRRSLSAGPLGFFSTSSIPAEFDARLHWPNCPTIGEIFEQGSCASCWAVAPTDVMSDRICIRSGSRYVVRLSAGNLLSCCKLCGKGCKGGFPGGAWMHWKKHGIVTGGSYSSDYGCQNYQFFPCYQPKTKSSIKSKCPKSENTLLECRHTCRTAYNKSYKHDLFYGESVYRIPNDVQAIQLEILENGPVQANLRIYEDFLHYKSGVYRHTHGQGLEYHAVKIFGWGTEDGYPYWLASNPWSKRWGNGGFFKILRGSNHAEIEDHIMAGIPKLDIADELMKGIFKNII</sequence>
<proteinExistence type="inferred from homology"/>
<dbReference type="AlphaFoldDB" id="A0A8J2RAA9"/>
<dbReference type="CDD" id="cd02620">
    <property type="entry name" value="Peptidase_C1A_CathepsinB"/>
    <property type="match status" value="1"/>
</dbReference>
<accession>A0A8J2RAA9</accession>
<comment type="similarity">
    <text evidence="1">Belongs to the peptidase C1 family.</text>
</comment>
<dbReference type="PANTHER" id="PTHR12411">
    <property type="entry name" value="CYSTEINE PROTEASE FAMILY C1-RELATED"/>
    <property type="match status" value="1"/>
</dbReference>
<protein>
    <recommendedName>
        <fullName evidence="8">Peptidase C1A papain C-terminal domain-containing protein</fullName>
    </recommendedName>
</protein>
<evidence type="ECO:0000259" key="8">
    <source>
        <dbReference type="SMART" id="SM00645"/>
    </source>
</evidence>
<evidence type="ECO:0000256" key="5">
    <source>
        <dbReference type="ARBA" id="ARBA00022807"/>
    </source>
</evidence>
<name>A0A8J2RAA9_9CRUS</name>
<dbReference type="GO" id="GO:0008234">
    <property type="term" value="F:cysteine-type peptidase activity"/>
    <property type="evidence" value="ECO:0007669"/>
    <property type="project" value="UniProtKB-KW"/>
</dbReference>
<dbReference type="PRINTS" id="PR00705">
    <property type="entry name" value="PAPAIN"/>
</dbReference>
<keyword evidence="3" id="KW-0732">Signal</keyword>
<evidence type="ECO:0000313" key="10">
    <source>
        <dbReference type="Proteomes" id="UP000789390"/>
    </source>
</evidence>
<evidence type="ECO:0000256" key="3">
    <source>
        <dbReference type="ARBA" id="ARBA00022729"/>
    </source>
</evidence>
<dbReference type="Pfam" id="PF00112">
    <property type="entry name" value="Peptidase_C1"/>
    <property type="match status" value="1"/>
</dbReference>
<dbReference type="InterPro" id="IPR000668">
    <property type="entry name" value="Peptidase_C1A_C"/>
</dbReference>
<keyword evidence="4" id="KW-0378">Hydrolase</keyword>
<keyword evidence="2" id="KW-0645">Protease</keyword>
<keyword evidence="6" id="KW-0865">Zymogen</keyword>
<feature type="domain" description="Peptidase C1A papain C-terminal" evidence="8">
    <location>
        <begin position="152"/>
        <end position="403"/>
    </location>
</feature>
<evidence type="ECO:0000256" key="7">
    <source>
        <dbReference type="ARBA" id="ARBA00023157"/>
    </source>
</evidence>
<dbReference type="Proteomes" id="UP000789390">
    <property type="component" value="Unassembled WGS sequence"/>
</dbReference>